<dbReference type="AlphaFoldDB" id="A0A0A9D366"/>
<reference evidence="1" key="2">
    <citation type="journal article" date="2015" name="Data Brief">
        <title>Shoot transcriptome of the giant reed, Arundo donax.</title>
        <authorList>
            <person name="Barrero R.A."/>
            <person name="Guerrero F.D."/>
            <person name="Moolhuijzen P."/>
            <person name="Goolsby J.A."/>
            <person name="Tidwell J."/>
            <person name="Bellgard S.E."/>
            <person name="Bellgard M.I."/>
        </authorList>
    </citation>
    <scope>NUCLEOTIDE SEQUENCE</scope>
    <source>
        <tissue evidence="1">Shoot tissue taken approximately 20 cm above the soil surface</tissue>
    </source>
</reference>
<evidence type="ECO:0000313" key="1">
    <source>
        <dbReference type="EMBL" id="JAD82271.1"/>
    </source>
</evidence>
<sequence length="58" mass="5968">MSGTDILAFKLSGPTSAMCLDLAPATCLVGWSVAKPHSVGCEEITAVWCSVIKNWGGG</sequence>
<name>A0A0A9D366_ARUDO</name>
<dbReference type="EMBL" id="GBRH01215624">
    <property type="protein sequence ID" value="JAD82271.1"/>
    <property type="molecule type" value="Transcribed_RNA"/>
</dbReference>
<proteinExistence type="predicted"/>
<accession>A0A0A9D366</accession>
<protein>
    <submittedName>
        <fullName evidence="1">Uncharacterized protein</fullName>
    </submittedName>
</protein>
<reference evidence="1" key="1">
    <citation type="submission" date="2014-09" db="EMBL/GenBank/DDBJ databases">
        <authorList>
            <person name="Magalhaes I.L.F."/>
            <person name="Oliveira U."/>
            <person name="Santos F.R."/>
            <person name="Vidigal T.H.D.A."/>
            <person name="Brescovit A.D."/>
            <person name="Santos A.J."/>
        </authorList>
    </citation>
    <scope>NUCLEOTIDE SEQUENCE</scope>
    <source>
        <tissue evidence="1">Shoot tissue taken approximately 20 cm above the soil surface</tissue>
    </source>
</reference>
<organism evidence="1">
    <name type="scientific">Arundo donax</name>
    <name type="common">Giant reed</name>
    <name type="synonym">Donax arundinaceus</name>
    <dbReference type="NCBI Taxonomy" id="35708"/>
    <lineage>
        <taxon>Eukaryota</taxon>
        <taxon>Viridiplantae</taxon>
        <taxon>Streptophyta</taxon>
        <taxon>Embryophyta</taxon>
        <taxon>Tracheophyta</taxon>
        <taxon>Spermatophyta</taxon>
        <taxon>Magnoliopsida</taxon>
        <taxon>Liliopsida</taxon>
        <taxon>Poales</taxon>
        <taxon>Poaceae</taxon>
        <taxon>PACMAD clade</taxon>
        <taxon>Arundinoideae</taxon>
        <taxon>Arundineae</taxon>
        <taxon>Arundo</taxon>
    </lineage>
</organism>